<keyword evidence="3" id="KW-0443">Lipid metabolism</keyword>
<proteinExistence type="predicted"/>
<sequence length="174" mass="19547">MQPHQRERADARSSGGQLRVKNNYKIFLVRHLVCFKSRHGVFGWVSVLRKLTVLALAARWAQALPKPGSYYTDEAAHRLVHFDLHSGDCLLFGDRSHCDCNEAFRACLKAEGSGAAKEVGIAFFSTGLFQCYRLAPPTHACTKWAGMLTQACQEYKFGTSGELRWQVFDMAAFE</sequence>
<dbReference type="OrthoDB" id="10059604at2759"/>
<dbReference type="KEGG" id="hazt:108672355"/>
<dbReference type="InterPro" id="IPR016090">
    <property type="entry name" value="PLA2-like_dom"/>
</dbReference>
<organism evidence="5 6">
    <name type="scientific">Hyalella azteca</name>
    <name type="common">Amphipod</name>
    <dbReference type="NCBI Taxonomy" id="294128"/>
    <lineage>
        <taxon>Eukaryota</taxon>
        <taxon>Metazoa</taxon>
        <taxon>Ecdysozoa</taxon>
        <taxon>Arthropoda</taxon>
        <taxon>Crustacea</taxon>
        <taxon>Multicrustacea</taxon>
        <taxon>Malacostraca</taxon>
        <taxon>Eumalacostraca</taxon>
        <taxon>Peracarida</taxon>
        <taxon>Amphipoda</taxon>
        <taxon>Senticaudata</taxon>
        <taxon>Talitrida</taxon>
        <taxon>Talitroidea</taxon>
        <taxon>Hyalellidae</taxon>
        <taxon>Hyalella</taxon>
    </lineage>
</organism>
<dbReference type="GO" id="GO:0050482">
    <property type="term" value="P:arachidonate secretion"/>
    <property type="evidence" value="ECO:0007669"/>
    <property type="project" value="InterPro"/>
</dbReference>
<evidence type="ECO:0000256" key="3">
    <source>
        <dbReference type="ARBA" id="ARBA00023098"/>
    </source>
</evidence>
<gene>
    <name evidence="6" type="primary">LOC108672355</name>
</gene>
<dbReference type="AlphaFoldDB" id="A0A979FG47"/>
<dbReference type="Gene3D" id="1.20.90.10">
    <property type="entry name" value="Phospholipase A2 domain"/>
    <property type="match status" value="1"/>
</dbReference>
<evidence type="ECO:0000313" key="6">
    <source>
        <dbReference type="RefSeq" id="XP_047735717.1"/>
    </source>
</evidence>
<reference evidence="6" key="1">
    <citation type="submission" date="2025-08" db="UniProtKB">
        <authorList>
            <consortium name="RefSeq"/>
        </authorList>
    </citation>
    <scope>IDENTIFICATION</scope>
    <source>
        <tissue evidence="6">Whole organism</tissue>
    </source>
</reference>
<evidence type="ECO:0000256" key="2">
    <source>
        <dbReference type="ARBA" id="ARBA00022963"/>
    </source>
</evidence>
<evidence type="ECO:0000259" key="4">
    <source>
        <dbReference type="Pfam" id="PF05826"/>
    </source>
</evidence>
<dbReference type="PANTHER" id="PTHR12253">
    <property type="entry name" value="RH14732P"/>
    <property type="match status" value="1"/>
</dbReference>
<evidence type="ECO:0000313" key="5">
    <source>
        <dbReference type="Proteomes" id="UP000694843"/>
    </source>
</evidence>
<dbReference type="InterPro" id="IPR036444">
    <property type="entry name" value="PLipase_A2_dom_sf"/>
</dbReference>
<accession>A0A979FG47</accession>
<protein>
    <submittedName>
        <fullName evidence="6">Uncharacterized protein LOC108672355</fullName>
    </submittedName>
</protein>
<dbReference type="GO" id="GO:0006644">
    <property type="term" value="P:phospholipid metabolic process"/>
    <property type="evidence" value="ECO:0007669"/>
    <property type="project" value="InterPro"/>
</dbReference>
<name>A0A979FG47_HYAAZ</name>
<evidence type="ECO:0000256" key="1">
    <source>
        <dbReference type="ARBA" id="ARBA00001913"/>
    </source>
</evidence>
<feature type="domain" description="Phospholipase A2-like central" evidence="4">
    <location>
        <begin position="95"/>
        <end position="133"/>
    </location>
</feature>
<comment type="cofactor">
    <cofactor evidence="1">
        <name>Ca(2+)</name>
        <dbReference type="ChEBI" id="CHEBI:29108"/>
    </cofactor>
</comment>
<dbReference type="GeneID" id="108672355"/>
<dbReference type="GO" id="GO:0016042">
    <property type="term" value="P:lipid catabolic process"/>
    <property type="evidence" value="ECO:0007669"/>
    <property type="project" value="UniProtKB-KW"/>
</dbReference>
<dbReference type="Pfam" id="PF05826">
    <property type="entry name" value="Phospholip_A2_2"/>
    <property type="match status" value="1"/>
</dbReference>
<dbReference type="Proteomes" id="UP000694843">
    <property type="component" value="Unplaced"/>
</dbReference>
<keyword evidence="2" id="KW-0442">Lipid degradation</keyword>
<dbReference type="SUPFAM" id="SSF48619">
    <property type="entry name" value="Phospholipase A2, PLA2"/>
    <property type="match status" value="1"/>
</dbReference>
<dbReference type="RefSeq" id="XP_047735717.1">
    <property type="nucleotide sequence ID" value="XM_047879761.1"/>
</dbReference>
<dbReference type="GO" id="GO:0004623">
    <property type="term" value="F:phospholipase A2 activity"/>
    <property type="evidence" value="ECO:0007669"/>
    <property type="project" value="InterPro"/>
</dbReference>
<keyword evidence="5" id="KW-1185">Reference proteome</keyword>